<dbReference type="SUPFAM" id="SSF53659">
    <property type="entry name" value="Isocitrate/Isopropylmalate dehydrogenase-like"/>
    <property type="match status" value="1"/>
</dbReference>
<dbReference type="AlphaFoldDB" id="A0A183ISX5"/>
<dbReference type="Proteomes" id="UP000270296">
    <property type="component" value="Unassembled WGS sequence"/>
</dbReference>
<evidence type="ECO:0000313" key="5">
    <source>
        <dbReference type="Proteomes" id="UP000270296"/>
    </source>
</evidence>
<comment type="similarity">
    <text evidence="1">Belongs to the isocitrate and isopropylmalate dehydrogenases family.</text>
</comment>
<dbReference type="WBParaSite" id="SBAD_0000698301-mRNA-1">
    <property type="protein sequence ID" value="SBAD_0000698301-mRNA-1"/>
    <property type="gene ID" value="SBAD_0000698301"/>
</dbReference>
<evidence type="ECO:0000256" key="2">
    <source>
        <dbReference type="ARBA" id="ARBA00022532"/>
    </source>
</evidence>
<evidence type="ECO:0000259" key="3">
    <source>
        <dbReference type="Pfam" id="PF00180"/>
    </source>
</evidence>
<evidence type="ECO:0000313" key="4">
    <source>
        <dbReference type="EMBL" id="VDP10668.1"/>
    </source>
</evidence>
<proteinExistence type="inferred from homology"/>
<dbReference type="GO" id="GO:0005739">
    <property type="term" value="C:mitochondrion"/>
    <property type="evidence" value="ECO:0007669"/>
    <property type="project" value="TreeGrafter"/>
</dbReference>
<protein>
    <submittedName>
        <fullName evidence="6">Iso_dh domain-containing protein</fullName>
    </submittedName>
</protein>
<dbReference type="PANTHER" id="PTHR11835">
    <property type="entry name" value="DECARBOXYLATING DEHYDROGENASES-ISOCITRATE, ISOPROPYLMALATE, TARTRATE"/>
    <property type="match status" value="1"/>
</dbReference>
<reference evidence="4 5" key="2">
    <citation type="submission" date="2018-11" db="EMBL/GenBank/DDBJ databases">
        <authorList>
            <consortium name="Pathogen Informatics"/>
        </authorList>
    </citation>
    <scope>NUCLEOTIDE SEQUENCE [LARGE SCALE GENOMIC DNA]</scope>
</reference>
<dbReference type="OrthoDB" id="10261637at2759"/>
<organism evidence="6">
    <name type="scientific">Soboliphyme baturini</name>
    <dbReference type="NCBI Taxonomy" id="241478"/>
    <lineage>
        <taxon>Eukaryota</taxon>
        <taxon>Metazoa</taxon>
        <taxon>Ecdysozoa</taxon>
        <taxon>Nematoda</taxon>
        <taxon>Enoplea</taxon>
        <taxon>Dorylaimia</taxon>
        <taxon>Dioctophymatida</taxon>
        <taxon>Dioctophymatoidea</taxon>
        <taxon>Soboliphymatidae</taxon>
        <taxon>Soboliphyme</taxon>
    </lineage>
</organism>
<reference evidence="6" key="1">
    <citation type="submission" date="2016-06" db="UniProtKB">
        <authorList>
            <consortium name="WormBaseParasite"/>
        </authorList>
    </citation>
    <scope>IDENTIFICATION</scope>
</reference>
<dbReference type="InterPro" id="IPR024084">
    <property type="entry name" value="IsoPropMal-DH-like_dom"/>
</dbReference>
<keyword evidence="2" id="KW-0816">Tricarboxylic acid cycle</keyword>
<feature type="domain" description="Isopropylmalate dehydrogenase-like" evidence="3">
    <location>
        <begin position="1"/>
        <end position="70"/>
    </location>
</feature>
<dbReference type="PANTHER" id="PTHR11835:SF60">
    <property type="entry name" value="ISOCITRATE DEHYDROGENASE [NAD] SUBUNIT, MITOCHONDRIAL"/>
    <property type="match status" value="1"/>
</dbReference>
<evidence type="ECO:0000256" key="1">
    <source>
        <dbReference type="ARBA" id="ARBA00007769"/>
    </source>
</evidence>
<accession>A0A183ISX5</accession>
<keyword evidence="5" id="KW-1185">Reference proteome</keyword>
<gene>
    <name evidence="4" type="ORF">SBAD_LOCUS6722</name>
</gene>
<sequence>MPNLYGNILSSIGCGIVGGQGVLPSANFGDRYAIFEPASQYTCANLVGKDLANPCVFILAGINMLRHIKQESLPQCDTRVAFTELSTDVYFKHYKFFRRLDDYAELLQKSLYKVMFDDMIQTPDIGGTFHTSDIIENIKAEVIKRMQASKRG</sequence>
<dbReference type="GO" id="GO:0006099">
    <property type="term" value="P:tricarboxylic acid cycle"/>
    <property type="evidence" value="ECO:0007669"/>
    <property type="project" value="UniProtKB-KW"/>
</dbReference>
<dbReference type="GO" id="GO:0006102">
    <property type="term" value="P:isocitrate metabolic process"/>
    <property type="evidence" value="ECO:0007669"/>
    <property type="project" value="TreeGrafter"/>
</dbReference>
<name>A0A183ISX5_9BILA</name>
<dbReference type="EMBL" id="UZAM01009993">
    <property type="protein sequence ID" value="VDP10668.1"/>
    <property type="molecule type" value="Genomic_DNA"/>
</dbReference>
<dbReference type="Gene3D" id="3.40.718.10">
    <property type="entry name" value="Isopropylmalate Dehydrogenase"/>
    <property type="match status" value="1"/>
</dbReference>
<dbReference type="Pfam" id="PF00180">
    <property type="entry name" value="Iso_dh"/>
    <property type="match status" value="1"/>
</dbReference>
<evidence type="ECO:0000313" key="6">
    <source>
        <dbReference type="WBParaSite" id="SBAD_0000698301-mRNA-1"/>
    </source>
</evidence>